<evidence type="ECO:0000313" key="2">
    <source>
        <dbReference type="EMBL" id="RHH44388.1"/>
    </source>
</evidence>
<dbReference type="InterPro" id="IPR053136">
    <property type="entry name" value="UTP_pyrophosphatase-like"/>
</dbReference>
<evidence type="ECO:0000313" key="3">
    <source>
        <dbReference type="Proteomes" id="UP000283329"/>
    </source>
</evidence>
<dbReference type="EMBL" id="QRJR01000013">
    <property type="protein sequence ID" value="RHH44388.1"/>
    <property type="molecule type" value="Genomic_DNA"/>
</dbReference>
<dbReference type="PANTHER" id="PTHR30399:SF1">
    <property type="entry name" value="UTP PYROPHOSPHATASE"/>
    <property type="match status" value="1"/>
</dbReference>
<feature type="domain" description="YgjP-like metallopeptidase" evidence="1">
    <location>
        <begin position="23"/>
        <end position="216"/>
    </location>
</feature>
<organism evidence="2 3">
    <name type="scientific">Bacteroides ovatus</name>
    <dbReference type="NCBI Taxonomy" id="28116"/>
    <lineage>
        <taxon>Bacteria</taxon>
        <taxon>Pseudomonadati</taxon>
        <taxon>Bacteroidota</taxon>
        <taxon>Bacteroidia</taxon>
        <taxon>Bacteroidales</taxon>
        <taxon>Bacteroidaceae</taxon>
        <taxon>Bacteroides</taxon>
    </lineage>
</organism>
<sequence>MDKIVEDDELGRLIVRVNSRARSLVFRTKSDAVYVSVPPGTTLKEVKQAIENLRGKLLASRQKLARPLIDLGYKIDAEHFKLSLVSGEKDQFLANSRLGVMEIVCPPHADFTDEKLQSWLHKVIEESLRRNAKSILPSRLASLSKQCGLPYSSVKINSSQGRWGSCSARKDINLSYYLVLLPSHLIDYVLLHELCHTREMNHSERFWVLLNQFTEGKALALRGELRKYRTEIQNTLLPG</sequence>
<accession>A0A3E5I4M7</accession>
<dbReference type="RefSeq" id="WP_115484909.1">
    <property type="nucleotide sequence ID" value="NZ_BAABYV010000001.1"/>
</dbReference>
<dbReference type="Gene3D" id="3.30.2010.10">
    <property type="entry name" value="Metalloproteases ('zincins'), catalytic domain"/>
    <property type="match status" value="1"/>
</dbReference>
<dbReference type="Proteomes" id="UP000283329">
    <property type="component" value="Unassembled WGS sequence"/>
</dbReference>
<comment type="caution">
    <text evidence="2">The sequence shown here is derived from an EMBL/GenBank/DDBJ whole genome shotgun (WGS) entry which is preliminary data.</text>
</comment>
<protein>
    <submittedName>
        <fullName evidence="2">M48 family peptidase</fullName>
    </submittedName>
</protein>
<dbReference type="Pfam" id="PF01863">
    <property type="entry name" value="YgjP-like"/>
    <property type="match status" value="1"/>
</dbReference>
<dbReference type="AlphaFoldDB" id="A0A3E5I4M7"/>
<dbReference type="InterPro" id="IPR002725">
    <property type="entry name" value="YgjP-like_metallopeptidase"/>
</dbReference>
<proteinExistence type="predicted"/>
<reference evidence="2 3" key="1">
    <citation type="submission" date="2018-08" db="EMBL/GenBank/DDBJ databases">
        <title>A genome reference for cultivated species of the human gut microbiota.</title>
        <authorList>
            <person name="Zou Y."/>
            <person name="Xue W."/>
            <person name="Luo G."/>
        </authorList>
    </citation>
    <scope>NUCLEOTIDE SEQUENCE [LARGE SCALE GENOMIC DNA]</scope>
    <source>
        <strain evidence="2 3">AM17-48</strain>
    </source>
</reference>
<dbReference type="PANTHER" id="PTHR30399">
    <property type="entry name" value="UNCHARACTERIZED PROTEIN YGJP"/>
    <property type="match status" value="1"/>
</dbReference>
<evidence type="ECO:0000259" key="1">
    <source>
        <dbReference type="Pfam" id="PF01863"/>
    </source>
</evidence>
<dbReference type="CDD" id="cd07344">
    <property type="entry name" value="M48_yhfN_like"/>
    <property type="match status" value="1"/>
</dbReference>
<name>A0A3E5I4M7_BACOV</name>
<gene>
    <name evidence="2" type="ORF">DW206_15355</name>
</gene>